<evidence type="ECO:0000313" key="8">
    <source>
        <dbReference type="EMBL" id="CAL4082402.1"/>
    </source>
</evidence>
<reference evidence="8 9" key="1">
    <citation type="submission" date="2024-05" db="EMBL/GenBank/DDBJ databases">
        <authorList>
            <person name="Wallberg A."/>
        </authorList>
    </citation>
    <scope>NUCLEOTIDE SEQUENCE [LARGE SCALE GENOMIC DNA]</scope>
</reference>
<feature type="domain" description="AMP-dependent synthetase/ligase" evidence="7">
    <location>
        <begin position="36"/>
        <end position="303"/>
    </location>
</feature>
<accession>A0AAV2QE74</accession>
<dbReference type="EMBL" id="CAXKWB010006348">
    <property type="protein sequence ID" value="CAL4082402.1"/>
    <property type="molecule type" value="Genomic_DNA"/>
</dbReference>
<comment type="caution">
    <text evidence="8">The sequence shown here is derived from an EMBL/GenBank/DDBJ whole genome shotgun (WGS) entry which is preliminary data.</text>
</comment>
<sequence>MEDQLEGVGEYNKIINDIFFLPFKKLMSPSPNLENTCNIPDSDDVALIMFTIGSTGTPKGVEITHTNILAASQNFVDRGHIETMDVYMSLLPLAHIQELMTQIGYFFVGATVVYSSMSTLLSSSFSILEGTCGDAMMARPTGICVFPWVLNKIIRGIELPSEQDGWLMQYIYSQVMWWKSYIELIPFASYILDYFLFHQIQKELGGRLKFIQIIGSPIRDDLYKRIKSLLSCHLQVCYGLTECSGYISATNISETKTGSVGFPGKGVMLRLENWTEGNYLCSDKPYPRGEIIVGGFTVAKGYFNTSNENNNELFFTRNGIPCMRTGDVGEMDERGNLISVDSKENIIKLKNEEFISLRDIELKLKSCPCVENICLFADSSKCSIVAILVPKYDSFRTTAENVGFSNATNEELLSNWRMFGKYLNEIRNHGVASGIPRSHLPVALYLTLDSWSPENGMITMAMMPRRRKLRNKYQSQIQDLFDKIQ</sequence>
<evidence type="ECO:0000256" key="2">
    <source>
        <dbReference type="ARBA" id="ARBA00022598"/>
    </source>
</evidence>
<dbReference type="InterPro" id="IPR042099">
    <property type="entry name" value="ANL_N_sf"/>
</dbReference>
<evidence type="ECO:0000256" key="6">
    <source>
        <dbReference type="ARBA" id="ARBA00026121"/>
    </source>
</evidence>
<dbReference type="SUPFAM" id="SSF56801">
    <property type="entry name" value="Acetyl-CoA synthetase-like"/>
    <property type="match status" value="1"/>
</dbReference>
<dbReference type="Proteomes" id="UP001497623">
    <property type="component" value="Unassembled WGS sequence"/>
</dbReference>
<proteinExistence type="inferred from homology"/>
<dbReference type="Gene3D" id="3.40.50.12780">
    <property type="entry name" value="N-terminal domain of ligase-like"/>
    <property type="match status" value="1"/>
</dbReference>
<keyword evidence="2" id="KW-0436">Ligase</keyword>
<evidence type="ECO:0000313" key="9">
    <source>
        <dbReference type="Proteomes" id="UP001497623"/>
    </source>
</evidence>
<dbReference type="GO" id="GO:0030182">
    <property type="term" value="P:neuron differentiation"/>
    <property type="evidence" value="ECO:0007669"/>
    <property type="project" value="TreeGrafter"/>
</dbReference>
<dbReference type="Pfam" id="PF00501">
    <property type="entry name" value="AMP-binding"/>
    <property type="match status" value="1"/>
</dbReference>
<evidence type="ECO:0000256" key="1">
    <source>
        <dbReference type="ARBA" id="ARBA00006432"/>
    </source>
</evidence>
<keyword evidence="3" id="KW-0547">Nucleotide-binding</keyword>
<keyword evidence="4" id="KW-0443">Lipid metabolism</keyword>
<dbReference type="AlphaFoldDB" id="A0AAV2QE74"/>
<name>A0AAV2QE74_MEGNR</name>
<dbReference type="PANTHER" id="PTHR43272:SF83">
    <property type="entry name" value="ACYL-COA SYNTHETASE LONG-CHAIN, ISOFORM J"/>
    <property type="match status" value="1"/>
</dbReference>
<dbReference type="PANTHER" id="PTHR43272">
    <property type="entry name" value="LONG-CHAIN-FATTY-ACID--COA LIGASE"/>
    <property type="match status" value="1"/>
</dbReference>
<evidence type="ECO:0000256" key="3">
    <source>
        <dbReference type="ARBA" id="ARBA00022741"/>
    </source>
</evidence>
<dbReference type="GO" id="GO:0090433">
    <property type="term" value="F:palmitoyl-CoA ligase activity"/>
    <property type="evidence" value="ECO:0007669"/>
    <property type="project" value="TreeGrafter"/>
</dbReference>
<protein>
    <recommendedName>
        <fullName evidence="6">long-chain-fatty-acid--CoA ligase</fullName>
        <ecNumber evidence="6">6.2.1.3</ecNumber>
    </recommendedName>
</protein>
<dbReference type="GO" id="GO:0035336">
    <property type="term" value="P:long-chain fatty-acyl-CoA metabolic process"/>
    <property type="evidence" value="ECO:0007669"/>
    <property type="project" value="TreeGrafter"/>
</dbReference>
<dbReference type="GO" id="GO:0005524">
    <property type="term" value="F:ATP binding"/>
    <property type="evidence" value="ECO:0007669"/>
    <property type="project" value="UniProtKB-KW"/>
</dbReference>
<keyword evidence="9" id="KW-1185">Reference proteome</keyword>
<comment type="similarity">
    <text evidence="1">Belongs to the ATP-dependent AMP-binding enzyme family.</text>
</comment>
<evidence type="ECO:0000256" key="5">
    <source>
        <dbReference type="ARBA" id="ARBA00022840"/>
    </source>
</evidence>
<dbReference type="InterPro" id="IPR000873">
    <property type="entry name" value="AMP-dep_synth/lig_dom"/>
</dbReference>
<organism evidence="8 9">
    <name type="scientific">Meganyctiphanes norvegica</name>
    <name type="common">Northern krill</name>
    <name type="synonym">Thysanopoda norvegica</name>
    <dbReference type="NCBI Taxonomy" id="48144"/>
    <lineage>
        <taxon>Eukaryota</taxon>
        <taxon>Metazoa</taxon>
        <taxon>Ecdysozoa</taxon>
        <taxon>Arthropoda</taxon>
        <taxon>Crustacea</taxon>
        <taxon>Multicrustacea</taxon>
        <taxon>Malacostraca</taxon>
        <taxon>Eumalacostraca</taxon>
        <taxon>Eucarida</taxon>
        <taxon>Euphausiacea</taxon>
        <taxon>Euphausiidae</taxon>
        <taxon>Meganyctiphanes</taxon>
    </lineage>
</organism>
<gene>
    <name evidence="8" type="ORF">MNOR_LOCUS11886</name>
</gene>
<keyword evidence="5" id="KW-0067">ATP-binding</keyword>
<dbReference type="GO" id="GO:0005783">
    <property type="term" value="C:endoplasmic reticulum"/>
    <property type="evidence" value="ECO:0007669"/>
    <property type="project" value="TreeGrafter"/>
</dbReference>
<evidence type="ECO:0000259" key="7">
    <source>
        <dbReference type="Pfam" id="PF00501"/>
    </source>
</evidence>
<evidence type="ECO:0000256" key="4">
    <source>
        <dbReference type="ARBA" id="ARBA00022832"/>
    </source>
</evidence>
<dbReference type="GO" id="GO:0005886">
    <property type="term" value="C:plasma membrane"/>
    <property type="evidence" value="ECO:0007669"/>
    <property type="project" value="TreeGrafter"/>
</dbReference>
<dbReference type="EC" id="6.2.1.3" evidence="6"/>
<feature type="non-terminal residue" evidence="8">
    <location>
        <position position="485"/>
    </location>
</feature>
<dbReference type="GO" id="GO:0005811">
    <property type="term" value="C:lipid droplet"/>
    <property type="evidence" value="ECO:0007669"/>
    <property type="project" value="TreeGrafter"/>
</dbReference>
<keyword evidence="4" id="KW-0276">Fatty acid metabolism</keyword>